<reference evidence="2 3" key="1">
    <citation type="submission" date="2017-03" db="EMBL/GenBank/DDBJ databases">
        <title>An alternative strategy for trypanosome survival in the mammalian bloodstream revealed through genome and transcriptome analysis of the ubiquitous bovine parasite Trypanosoma (Megatrypanum) theileri.</title>
        <authorList>
            <person name="Kelly S."/>
            <person name="Ivens A."/>
            <person name="Mott A."/>
            <person name="O'Neill E."/>
            <person name="Emms D."/>
            <person name="Macleod O."/>
            <person name="Voorheis P."/>
            <person name="Matthews J."/>
            <person name="Matthews K."/>
            <person name="Carrington M."/>
        </authorList>
    </citation>
    <scope>NUCLEOTIDE SEQUENCE [LARGE SCALE GENOMIC DNA]</scope>
    <source>
        <strain evidence="2">Edinburgh</strain>
    </source>
</reference>
<dbReference type="GO" id="GO:0030688">
    <property type="term" value="C:preribosome, small subunit precursor"/>
    <property type="evidence" value="ECO:0007669"/>
    <property type="project" value="TreeGrafter"/>
</dbReference>
<dbReference type="GO" id="GO:0000480">
    <property type="term" value="P:endonucleolytic cleavage in 5'-ETS of tricistronic rRNA transcript (SSU-rRNA, 5.8S rRNA, LSU-rRNA)"/>
    <property type="evidence" value="ECO:0007669"/>
    <property type="project" value="TreeGrafter"/>
</dbReference>
<keyword evidence="3" id="KW-1185">Reference proteome</keyword>
<evidence type="ECO:0000313" key="2">
    <source>
        <dbReference type="EMBL" id="ORC89351.1"/>
    </source>
</evidence>
<dbReference type="RefSeq" id="XP_028883417.1">
    <property type="nucleotide sequence ID" value="XM_029025101.1"/>
</dbReference>
<dbReference type="InterPro" id="IPR016024">
    <property type="entry name" value="ARM-type_fold"/>
</dbReference>
<comment type="caution">
    <text evidence="2">The sequence shown here is derived from an EMBL/GenBank/DDBJ whole genome shotgun (WGS) entry which is preliminary data.</text>
</comment>
<dbReference type="GO" id="GO:0000472">
    <property type="term" value="P:endonucleolytic cleavage to generate mature 5'-end of SSU-rRNA from (SSU-rRNA, 5.8S rRNA, LSU-rRNA)"/>
    <property type="evidence" value="ECO:0007669"/>
    <property type="project" value="TreeGrafter"/>
</dbReference>
<dbReference type="Proteomes" id="UP000192257">
    <property type="component" value="Unassembled WGS sequence"/>
</dbReference>
<gene>
    <name evidence="2" type="ORF">TM35_000121260</name>
</gene>
<feature type="region of interest" description="Disordered" evidence="1">
    <location>
        <begin position="726"/>
        <end position="749"/>
    </location>
</feature>
<name>A0A1X0NXL8_9TRYP</name>
<dbReference type="InterPro" id="IPR040000">
    <property type="entry name" value="NOP9"/>
</dbReference>
<sequence>MSGYRKRDYDDYAGEEAGRVRYSDLPPETKLQRRRVERREKKERERTLAYFTSVQRALDEWAAGGGDAGNIAALVDGFIVELIKLLRADPTLHLLRNGTVCRAIEAALAHSLLLHLKSLLYVLLGRVYDTAASPTASYVLEAIVARLTAALAAEASNQQDGETLRIGDEGSTLAAEMTVGGPGAHADGGVPSVATLLAGVVDELAERSDDIILHEVAARAVRSIVLLLAGRTIRGAPPLQHPVKFIPQLENLATALMQSLETTFADSRTQSDVDVWLAIASTPTASFIVQNLLRVSEEGTAVDVVVRQRLESVNDSAICNGKKGSTLLRRLLLDPMGCHIFQAYLKVPVPTNVLEACDLIATRKAAEAEAGKTQKSTKERRLKEIMRDIAAENKMEEKEEEGTNTLNVDEYQTCWDKALDVLLEAMDELLDPSVDRVSQAAYAIQDLVLFTPTALHLERIWEKLLKPRLELFISNPALAQVLVLFTRKCAFSGPPNTSDDEDNIAAVLDNRGAGGSSSSTGSGGEVLPKDIEQHLYADVAQGVRYFPVSTEFQKSVTTTLCFGMKQLCTKGATQYLLVEGGMREKGYEVARCILHFNTSASAMFIHAMDKLCLSDVDALMRQTKGSLVIQQYLRAAAGLHAFSSNSSSTTALATGKNVDEQKDEKTALMRFLRRIKELLPVLVDDKCAAFVVEVLYEVGSLGLKEELVKLLVPIYSTFRRVHVEMKDQEEGQEQQEDVEGNTSGTNRPQMRGFIAGKVMTKCCVELYMHRPEEWMKLARRQCQVQRLLQRMSAVTL</sequence>
<dbReference type="AlphaFoldDB" id="A0A1X0NXL8"/>
<dbReference type="GO" id="GO:0030686">
    <property type="term" value="C:90S preribosome"/>
    <property type="evidence" value="ECO:0007669"/>
    <property type="project" value="TreeGrafter"/>
</dbReference>
<evidence type="ECO:0000256" key="1">
    <source>
        <dbReference type="SAM" id="MobiDB-lite"/>
    </source>
</evidence>
<proteinExistence type="predicted"/>
<accession>A0A1X0NXL8</accession>
<evidence type="ECO:0000313" key="3">
    <source>
        <dbReference type="Proteomes" id="UP000192257"/>
    </source>
</evidence>
<dbReference type="GO" id="GO:0005730">
    <property type="term" value="C:nucleolus"/>
    <property type="evidence" value="ECO:0007669"/>
    <property type="project" value="TreeGrafter"/>
</dbReference>
<dbReference type="GeneID" id="39984881"/>
<protein>
    <submittedName>
        <fullName evidence="2">Uncharacterized protein</fullName>
    </submittedName>
</protein>
<dbReference type="OrthoDB" id="272137at2759"/>
<dbReference type="GO" id="GO:0000447">
    <property type="term" value="P:endonucleolytic cleavage in ITS1 to separate SSU-rRNA from 5.8S rRNA and LSU-rRNA from tricistronic rRNA transcript (SSU-rRNA, 5.8S rRNA, LSU-rRNA)"/>
    <property type="evidence" value="ECO:0007669"/>
    <property type="project" value="TreeGrafter"/>
</dbReference>
<dbReference type="VEuPathDB" id="TriTrypDB:TM35_000121260"/>
<dbReference type="SUPFAM" id="SSF48371">
    <property type="entry name" value="ARM repeat"/>
    <property type="match status" value="1"/>
</dbReference>
<feature type="region of interest" description="Disordered" evidence="1">
    <location>
        <begin position="18"/>
        <end position="38"/>
    </location>
</feature>
<dbReference type="GO" id="GO:0000056">
    <property type="term" value="P:ribosomal small subunit export from nucleus"/>
    <property type="evidence" value="ECO:0007669"/>
    <property type="project" value="TreeGrafter"/>
</dbReference>
<organism evidence="2 3">
    <name type="scientific">Trypanosoma theileri</name>
    <dbReference type="NCBI Taxonomy" id="67003"/>
    <lineage>
        <taxon>Eukaryota</taxon>
        <taxon>Discoba</taxon>
        <taxon>Euglenozoa</taxon>
        <taxon>Kinetoplastea</taxon>
        <taxon>Metakinetoplastina</taxon>
        <taxon>Trypanosomatida</taxon>
        <taxon>Trypanosomatidae</taxon>
        <taxon>Trypanosoma</taxon>
    </lineage>
</organism>
<dbReference type="PANTHER" id="PTHR13102">
    <property type="entry name" value="NUCLEOLAR PROTEIN 9"/>
    <property type="match status" value="1"/>
</dbReference>
<dbReference type="GO" id="GO:0003723">
    <property type="term" value="F:RNA binding"/>
    <property type="evidence" value="ECO:0007669"/>
    <property type="project" value="InterPro"/>
</dbReference>
<dbReference type="EMBL" id="NBCO01000012">
    <property type="protein sequence ID" value="ORC89351.1"/>
    <property type="molecule type" value="Genomic_DNA"/>
</dbReference>
<feature type="compositionally biased region" description="Acidic residues" evidence="1">
    <location>
        <begin position="730"/>
        <end position="739"/>
    </location>
</feature>
<dbReference type="PANTHER" id="PTHR13102:SF0">
    <property type="entry name" value="NUCLEOLAR PROTEIN 9"/>
    <property type="match status" value="1"/>
</dbReference>